<sequence>MKLIHLYEATEVDLYGRKAVNLAEALQHRLPVPTGYVLSASTVQQFARGELNLVSEIRTMLHSLGAVSVRSSACQEDGEQSSYAGLFQAVEKPTLF</sequence>
<dbReference type="InterPro" id="IPR013815">
    <property type="entry name" value="ATP_grasp_subdomain_1"/>
</dbReference>
<keyword evidence="2" id="KW-1185">Reference proteome</keyword>
<dbReference type="SUPFAM" id="SSF56059">
    <property type="entry name" value="Glutathione synthetase ATP-binding domain-like"/>
    <property type="match status" value="1"/>
</dbReference>
<proteinExistence type="predicted"/>
<dbReference type="EMBL" id="JBHSOW010000034">
    <property type="protein sequence ID" value="MFC5649441.1"/>
    <property type="molecule type" value="Genomic_DNA"/>
</dbReference>
<evidence type="ECO:0000313" key="1">
    <source>
        <dbReference type="EMBL" id="MFC5649441.1"/>
    </source>
</evidence>
<dbReference type="RefSeq" id="WP_379187964.1">
    <property type="nucleotide sequence ID" value="NZ_JBHSOW010000034.1"/>
</dbReference>
<comment type="caution">
    <text evidence="1">The sequence shown here is derived from an EMBL/GenBank/DDBJ whole genome shotgun (WGS) entry which is preliminary data.</text>
</comment>
<reference evidence="2" key="1">
    <citation type="journal article" date="2019" name="Int. J. Syst. Evol. Microbiol.">
        <title>The Global Catalogue of Microorganisms (GCM) 10K type strain sequencing project: providing services to taxonomists for standard genome sequencing and annotation.</title>
        <authorList>
            <consortium name="The Broad Institute Genomics Platform"/>
            <consortium name="The Broad Institute Genome Sequencing Center for Infectious Disease"/>
            <person name="Wu L."/>
            <person name="Ma J."/>
        </authorList>
    </citation>
    <scope>NUCLEOTIDE SEQUENCE [LARGE SCALE GENOMIC DNA]</scope>
    <source>
        <strain evidence="2">CGMCC 1.3240</strain>
    </source>
</reference>
<gene>
    <name evidence="1" type="ORF">ACFPYJ_09905</name>
</gene>
<dbReference type="Gene3D" id="3.30.1490.20">
    <property type="entry name" value="ATP-grasp fold, A domain"/>
    <property type="match status" value="1"/>
</dbReference>
<evidence type="ECO:0000313" key="2">
    <source>
        <dbReference type="Proteomes" id="UP001596047"/>
    </source>
</evidence>
<dbReference type="Proteomes" id="UP001596047">
    <property type="component" value="Unassembled WGS sequence"/>
</dbReference>
<organism evidence="1 2">
    <name type="scientific">Paenibacillus solisilvae</name>
    <dbReference type="NCBI Taxonomy" id="2486751"/>
    <lineage>
        <taxon>Bacteria</taxon>
        <taxon>Bacillati</taxon>
        <taxon>Bacillota</taxon>
        <taxon>Bacilli</taxon>
        <taxon>Bacillales</taxon>
        <taxon>Paenibacillaceae</taxon>
        <taxon>Paenibacillus</taxon>
    </lineage>
</organism>
<name>A0ABW0VZ84_9BACL</name>
<protein>
    <recommendedName>
        <fullName evidence="3">Pyruvate phosphate dikinase AMP/ATP-binding domain-containing protein</fullName>
    </recommendedName>
</protein>
<accession>A0ABW0VZ84</accession>
<evidence type="ECO:0008006" key="3">
    <source>
        <dbReference type="Google" id="ProtNLM"/>
    </source>
</evidence>